<feature type="signal peptide" evidence="4">
    <location>
        <begin position="1"/>
        <end position="20"/>
    </location>
</feature>
<sequence>MKLSIFLFLCLFLTPHLVDSTNSDDEMDEYNYFNPFQYRDVETSGTGTSGHGGTGTGSIPSSTGGYSQGMYSGTEHSQNWLALNRGFGNNPFLNSPQHPQVNPSGHVPQNWLDLQLGYGNYPYQHQHINPSGQDSSQNWLNLDLTLGINQSLYPTQHQHTGAIYPQGTNPSGQESSQNWLNLGLNPEMNSSGQKDDNPFIVKTKRGWTLNYGGYNYNYFSQSDKMKTITWVCNKNRSSGCKGKVVTKGVKFEILKELTDDELNDLKIGIEFKSKHTCVKKGKIINGNVL</sequence>
<gene>
    <name evidence="6" type="ORF">MENT_LOCUS53774</name>
</gene>
<keyword evidence="2" id="KW-0863">Zinc-finger</keyword>
<evidence type="ECO:0000313" key="6">
    <source>
        <dbReference type="EMBL" id="CAD2200317.1"/>
    </source>
</evidence>
<evidence type="ECO:0000259" key="5">
    <source>
        <dbReference type="Pfam" id="PF04500"/>
    </source>
</evidence>
<keyword evidence="4" id="KW-0732">Signal</keyword>
<dbReference type="EMBL" id="CAJEWN010001830">
    <property type="protein sequence ID" value="CAD2200317.1"/>
    <property type="molecule type" value="Genomic_DNA"/>
</dbReference>
<name>A0A6V7XN91_MELEN</name>
<keyword evidence="3" id="KW-0862">Zinc</keyword>
<dbReference type="Gene3D" id="2.20.25.240">
    <property type="match status" value="1"/>
</dbReference>
<proteinExistence type="predicted"/>
<keyword evidence="1" id="KW-0479">Metal-binding</keyword>
<reference evidence="6 7" key="1">
    <citation type="submission" date="2020-08" db="EMBL/GenBank/DDBJ databases">
        <authorList>
            <person name="Koutsovoulos G."/>
            <person name="Danchin GJ E."/>
        </authorList>
    </citation>
    <scope>NUCLEOTIDE SEQUENCE [LARGE SCALE GENOMIC DNA]</scope>
</reference>
<feature type="domain" description="FLYWCH-type" evidence="5">
    <location>
        <begin position="204"/>
        <end position="248"/>
    </location>
</feature>
<dbReference type="Proteomes" id="UP000580250">
    <property type="component" value="Unassembled WGS sequence"/>
</dbReference>
<organism evidence="6 7">
    <name type="scientific">Meloidogyne enterolobii</name>
    <name type="common">Root-knot nematode worm</name>
    <name type="synonym">Meloidogyne mayaguensis</name>
    <dbReference type="NCBI Taxonomy" id="390850"/>
    <lineage>
        <taxon>Eukaryota</taxon>
        <taxon>Metazoa</taxon>
        <taxon>Ecdysozoa</taxon>
        <taxon>Nematoda</taxon>
        <taxon>Chromadorea</taxon>
        <taxon>Rhabditida</taxon>
        <taxon>Tylenchina</taxon>
        <taxon>Tylenchomorpha</taxon>
        <taxon>Tylenchoidea</taxon>
        <taxon>Meloidogynidae</taxon>
        <taxon>Meloidogyninae</taxon>
        <taxon>Meloidogyne</taxon>
    </lineage>
</organism>
<feature type="chain" id="PRO_5027594044" description="FLYWCH-type domain-containing protein" evidence="4">
    <location>
        <begin position="21"/>
        <end position="289"/>
    </location>
</feature>
<evidence type="ECO:0000256" key="4">
    <source>
        <dbReference type="SAM" id="SignalP"/>
    </source>
</evidence>
<evidence type="ECO:0000313" key="7">
    <source>
        <dbReference type="Proteomes" id="UP000580250"/>
    </source>
</evidence>
<dbReference type="AlphaFoldDB" id="A0A6V7XN91"/>
<dbReference type="InterPro" id="IPR007588">
    <property type="entry name" value="Znf_FLYWCH"/>
</dbReference>
<dbReference type="Pfam" id="PF04500">
    <property type="entry name" value="FLYWCH"/>
    <property type="match status" value="1"/>
</dbReference>
<evidence type="ECO:0000256" key="1">
    <source>
        <dbReference type="ARBA" id="ARBA00022723"/>
    </source>
</evidence>
<comment type="caution">
    <text evidence="6">The sequence shown here is derived from an EMBL/GenBank/DDBJ whole genome shotgun (WGS) entry which is preliminary data.</text>
</comment>
<evidence type="ECO:0000256" key="3">
    <source>
        <dbReference type="ARBA" id="ARBA00022833"/>
    </source>
</evidence>
<protein>
    <recommendedName>
        <fullName evidence="5">FLYWCH-type domain-containing protein</fullName>
    </recommendedName>
</protein>
<dbReference type="GO" id="GO:0008270">
    <property type="term" value="F:zinc ion binding"/>
    <property type="evidence" value="ECO:0007669"/>
    <property type="project" value="UniProtKB-KW"/>
</dbReference>
<accession>A0A6V7XN91</accession>
<evidence type="ECO:0000256" key="2">
    <source>
        <dbReference type="ARBA" id="ARBA00022771"/>
    </source>
</evidence>